<feature type="signal peptide" evidence="3">
    <location>
        <begin position="1"/>
        <end position="20"/>
    </location>
</feature>
<comment type="caution">
    <text evidence="4">The sequence shown here is derived from an EMBL/GenBank/DDBJ whole genome shotgun (WGS) entry which is preliminary data.</text>
</comment>
<protein>
    <submittedName>
        <fullName evidence="4">MMS2 protein</fullName>
    </submittedName>
</protein>
<keyword evidence="2" id="KW-1133">Transmembrane helix</keyword>
<reference evidence="4" key="3">
    <citation type="submission" date="2012-07" db="EMBL/GenBank/DDBJ databases">
        <authorList>
            <person name="Yang R.-Y."/>
            <person name="Li H.-T."/>
            <person name="Zhu H."/>
            <person name="Zhou G.-P."/>
            <person name="Wang M."/>
            <person name="Wang L."/>
        </authorList>
    </citation>
    <scope>NUCLEOTIDE SEQUENCE</scope>
    <source>
        <strain evidence="4">CBS 2479</strain>
    </source>
</reference>
<dbReference type="Gene3D" id="1.25.40.10">
    <property type="entry name" value="Tetratricopeptide repeat domain"/>
    <property type="match status" value="4"/>
</dbReference>
<keyword evidence="2" id="KW-0472">Membrane</keyword>
<reference evidence="4" key="2">
    <citation type="journal article" date="2012" name="Eukaryot. Cell">
        <title>Draft genome sequence of CBS 2479, the standard type strain of Trichosporon asahii.</title>
        <authorList>
            <person name="Yang R.Y."/>
            <person name="Li H.T."/>
            <person name="Zhu H."/>
            <person name="Zhou G.P."/>
            <person name="Wang M."/>
            <person name="Wang L."/>
        </authorList>
    </citation>
    <scope>NUCLEOTIDE SEQUENCE [LARGE SCALE GENOMIC DNA]</scope>
</reference>
<feature type="transmembrane region" description="Helical" evidence="2">
    <location>
        <begin position="749"/>
        <end position="768"/>
    </location>
</feature>
<dbReference type="SUPFAM" id="SSF81901">
    <property type="entry name" value="HCP-like"/>
    <property type="match status" value="3"/>
</dbReference>
<keyword evidence="2" id="KW-0812">Transmembrane</keyword>
<accession>J6F0I0</accession>
<dbReference type="GO" id="GO:0005789">
    <property type="term" value="C:endoplasmic reticulum membrane"/>
    <property type="evidence" value="ECO:0007669"/>
    <property type="project" value="TreeGrafter"/>
</dbReference>
<gene>
    <name evidence="4" type="ORF">A1Q1_02374</name>
</gene>
<comment type="similarity">
    <text evidence="1">Belongs to the sel-1 family.</text>
</comment>
<proteinExistence type="inferred from homology"/>
<evidence type="ECO:0000256" key="3">
    <source>
        <dbReference type="SAM" id="SignalP"/>
    </source>
</evidence>
<name>J6F0I0_TRIAS</name>
<dbReference type="VEuPathDB" id="FungiDB:A1Q1_02374"/>
<dbReference type="InterPro" id="IPR050767">
    <property type="entry name" value="Sel1_AlgK"/>
</dbReference>
<dbReference type="InterPro" id="IPR006597">
    <property type="entry name" value="Sel1-like"/>
</dbReference>
<dbReference type="PANTHER" id="PTHR11102:SF147">
    <property type="entry name" value="SEL1L ADAPTOR SUBUNIT OF ERAD E3 UBIQUITIN LIGASE"/>
    <property type="match status" value="1"/>
</dbReference>
<dbReference type="AlphaFoldDB" id="J6F0I0"/>
<dbReference type="PANTHER" id="PTHR11102">
    <property type="entry name" value="SEL-1-LIKE PROTEIN"/>
    <property type="match status" value="1"/>
</dbReference>
<reference evidence="4" key="1">
    <citation type="journal article" date="2003" name="Mycoses">
        <title>Disseminated trichosporonosis in China.</title>
        <authorList>
            <person name="Yang R."/>
            <person name="Ao J."/>
            <person name="Wang W."/>
            <person name="Song K."/>
            <person name="Li R."/>
            <person name="Wang D."/>
        </authorList>
    </citation>
    <scope>NUCLEOTIDE SEQUENCE [LARGE SCALE GENOMIC DNA]</scope>
    <source>
        <strain evidence="4">CBS 2479</strain>
    </source>
</reference>
<evidence type="ECO:0000256" key="1">
    <source>
        <dbReference type="ARBA" id="ARBA00038101"/>
    </source>
</evidence>
<dbReference type="EMBL" id="ALBS01000196">
    <property type="protein sequence ID" value="EJT48647.1"/>
    <property type="molecule type" value="Genomic_DNA"/>
</dbReference>
<dbReference type="KEGG" id="tasa:A1Q1_02374"/>
<organism evidence="4">
    <name type="scientific">Trichosporon asahii var. asahii (strain ATCC 90039 / CBS 2479 / JCM 2466 / KCTC 7840 / NBRC 103889/ NCYC 2677 / UAMH 7654)</name>
    <name type="common">Yeast</name>
    <dbReference type="NCBI Taxonomy" id="1186058"/>
    <lineage>
        <taxon>Eukaryota</taxon>
        <taxon>Fungi</taxon>
        <taxon>Dikarya</taxon>
        <taxon>Basidiomycota</taxon>
        <taxon>Agaricomycotina</taxon>
        <taxon>Tremellomycetes</taxon>
        <taxon>Trichosporonales</taxon>
        <taxon>Trichosporonaceae</taxon>
        <taxon>Trichosporon</taxon>
    </lineage>
</organism>
<sequence length="778" mass="85954">MRRHLIHLIAALLLVLLVFADERARNQDEGRKATLVKGQVEEQQQVLDVDVPPEIGPDVGRERQANAERALDLIDDAVENGCLEALALRAEVNMFPPRGIAQNLTAAYEDYESYLDGYTSDPKAQFMLGFFYATGLGGAPRDQARALLYYTFSALQGYKAAQMAMGYRYWSGIAVKEDCDLALDYYESAARNAFYAFNSGPPGGKTLLLSPSRLSDRYGGIFGPHASWASTGVMAHRAAVKASQAKERGENEAEILEFYQYRSDRGSLSYTYQLGLLFYLGSVYGHGVGVSSGAEVVGEVPRDYAKAQRYLYHVVRQLWPADFDAEGKIMPKKKMSKESEDAIRKYAMSAASLLGRMALRGEGMQQDYRAAYLWYKRAAELGDPEAHNGLGIIYRDGLGVNVDAKQAMKYFKSAATAQLPEAQVNLGKLMSASGQDAIKVFEAGIRSGSPFEALYHVAEHHAARSRKIADEGIQDHLSVCGIATIYYKIVSEVGSWGEDFVGDADRAWARGETNNALVGWWLAAEAGSEIGQNNVAFLLSRGLGKDVDAPADSELTLWMRSAAQDNADAMVKVGDYYYAGLGPNENATAPELPTGEHGEPDYAKALAYYQTAADKQSAMAYWNLGYMYENGLGVPRDWHIAKRQYDLSYSQTPDAAYLPWLLSMCKLYLRSWWVSFRTGGAVPGLGLYDEDQAPQSLWEGLKGLVWPKYDGYVPEQDEEVEDYSGAGWAQQQGGGQAGDDEEFDEVDDIIESLVIIVLTGVIMVLFWIRGRMVNRNNQ</sequence>
<dbReference type="Proteomes" id="UP000002748">
    <property type="component" value="Unassembled WGS sequence"/>
</dbReference>
<evidence type="ECO:0000256" key="2">
    <source>
        <dbReference type="SAM" id="Phobius"/>
    </source>
</evidence>
<dbReference type="GeneID" id="25985888"/>
<dbReference type="Pfam" id="PF08238">
    <property type="entry name" value="Sel1"/>
    <property type="match status" value="8"/>
</dbReference>
<keyword evidence="3" id="KW-0732">Signal</keyword>
<dbReference type="SMART" id="SM00671">
    <property type="entry name" value="SEL1"/>
    <property type="match status" value="6"/>
</dbReference>
<dbReference type="HOGENOM" id="CLU_007931_0_1_1"/>
<feature type="chain" id="PRO_5005685980" evidence="3">
    <location>
        <begin position="21"/>
        <end position="778"/>
    </location>
</feature>
<dbReference type="InterPro" id="IPR011990">
    <property type="entry name" value="TPR-like_helical_dom_sf"/>
</dbReference>
<dbReference type="GO" id="GO:0036503">
    <property type="term" value="P:ERAD pathway"/>
    <property type="evidence" value="ECO:0007669"/>
    <property type="project" value="TreeGrafter"/>
</dbReference>
<evidence type="ECO:0000313" key="4">
    <source>
        <dbReference type="EMBL" id="EJT48647.1"/>
    </source>
</evidence>
<dbReference type="OrthoDB" id="27934at2759"/>
<dbReference type="RefSeq" id="XP_014180794.1">
    <property type="nucleotide sequence ID" value="XM_014325319.1"/>
</dbReference>